<dbReference type="EMBL" id="CP162607">
    <property type="protein sequence ID" value="XDK38697.1"/>
    <property type="molecule type" value="Genomic_DNA"/>
</dbReference>
<protein>
    <submittedName>
        <fullName evidence="1">Uncharacterized protein</fullName>
    </submittedName>
</protein>
<sequence length="73" mass="8176">MSGDDRKEALVAWRELLTTATHTMSAAQHYEELLRMADAFGRLNLITTEEKNALILEATDHYANTVTGLKQQA</sequence>
<reference evidence="1" key="1">
    <citation type="submission" date="2024-07" db="EMBL/GenBank/DDBJ databases">
        <title>Identification and characteristics of a novel species of coltsfoot's symbiotic bacteria.</title>
        <authorList>
            <person name="Juszczyk A."/>
            <person name="Jasielczuk I."/>
            <person name="Gurgul A."/>
            <person name="Rogala M."/>
            <person name="Kowalczyk A."/>
            <person name="Szmatola T."/>
            <person name="Kosecka-Strojek M."/>
            <person name="Arent Z."/>
            <person name="Latowski D."/>
        </authorList>
    </citation>
    <scope>NUCLEOTIDE SEQUENCE</scope>
    <source>
        <strain evidence="1">Hg7Tf</strain>
    </source>
</reference>
<proteinExistence type="predicted"/>
<organism evidence="1">
    <name type="scientific">Pseudomonas sp. Hg7Tf</name>
    <dbReference type="NCBI Taxonomy" id="3236988"/>
    <lineage>
        <taxon>Bacteria</taxon>
        <taxon>Pseudomonadati</taxon>
        <taxon>Pseudomonadota</taxon>
        <taxon>Gammaproteobacteria</taxon>
        <taxon>Pseudomonadales</taxon>
        <taxon>Pseudomonadaceae</taxon>
        <taxon>Pseudomonas</taxon>
    </lineage>
</organism>
<dbReference type="AlphaFoldDB" id="A0AB39I500"/>
<name>A0AB39I500_9PSED</name>
<dbReference type="RefSeq" id="WP_280043499.1">
    <property type="nucleotide sequence ID" value="NZ_CP162607.1"/>
</dbReference>
<gene>
    <name evidence="1" type="ORF">AB4Y39_08520</name>
</gene>
<evidence type="ECO:0000313" key="1">
    <source>
        <dbReference type="EMBL" id="XDK38697.1"/>
    </source>
</evidence>
<accession>A0AB39I500</accession>